<feature type="binding site" evidence="5">
    <location>
        <position position="67"/>
    </location>
    <ligand>
        <name>Mg(2+)</name>
        <dbReference type="ChEBI" id="CHEBI:18420"/>
        <label>1</label>
        <note>catalytic</note>
    </ligand>
</feature>
<dbReference type="PROSITE" id="PS00629">
    <property type="entry name" value="IMP_1"/>
    <property type="match status" value="1"/>
</dbReference>
<evidence type="ECO:0000313" key="6">
    <source>
        <dbReference type="EMBL" id="KCV82277.1"/>
    </source>
</evidence>
<keyword evidence="4 5" id="KW-0460">Magnesium</keyword>
<feature type="binding site" evidence="5">
    <location>
        <position position="206"/>
    </location>
    <ligand>
        <name>Mg(2+)</name>
        <dbReference type="ChEBI" id="CHEBI:18420"/>
        <label>1</label>
        <note>catalytic</note>
    </ligand>
</feature>
<dbReference type="STRING" id="1461693.ATO10_07802"/>
<evidence type="ECO:0000256" key="5">
    <source>
        <dbReference type="PIRSR" id="PIRSR600760-2"/>
    </source>
</evidence>
<dbReference type="GO" id="GO:0006020">
    <property type="term" value="P:inositol metabolic process"/>
    <property type="evidence" value="ECO:0007669"/>
    <property type="project" value="TreeGrafter"/>
</dbReference>
<dbReference type="Pfam" id="PF00459">
    <property type="entry name" value="Inositol_P"/>
    <property type="match status" value="1"/>
</dbReference>
<dbReference type="SUPFAM" id="SSF56655">
    <property type="entry name" value="Carbohydrate phosphatase"/>
    <property type="match status" value="1"/>
</dbReference>
<comment type="cofactor">
    <cofactor evidence="5">
        <name>Mg(2+)</name>
        <dbReference type="ChEBI" id="CHEBI:18420"/>
    </cofactor>
</comment>
<dbReference type="PANTHER" id="PTHR20854">
    <property type="entry name" value="INOSITOL MONOPHOSPHATASE"/>
    <property type="match status" value="1"/>
</dbReference>
<dbReference type="PATRIC" id="fig|1461693.3.peg.1589"/>
<comment type="caution">
    <text evidence="6">The sequence shown here is derived from an EMBL/GenBank/DDBJ whole genome shotgun (WGS) entry which is preliminary data.</text>
</comment>
<evidence type="ECO:0000256" key="3">
    <source>
        <dbReference type="ARBA" id="ARBA00022801"/>
    </source>
</evidence>
<dbReference type="GO" id="GO:0046872">
    <property type="term" value="F:metal ion binding"/>
    <property type="evidence" value="ECO:0007669"/>
    <property type="project" value="UniProtKB-KW"/>
</dbReference>
<sequence>MPESDLPLLIDAAHEAGHIAAKHWRNSPRYWDKPDQQGPVTEADIEIDEMLRERLIAARPDYGWLSEESVDNPERLDTHRAFVVDPIDGTRAFMSGDRTFAHAIAVVERGQVIASLVFLPLRQKMYTATLGGGAELNGVQIGISERTELEGAELLIARPALDQKFWRGPVPVVNRHLRPSLAYRLCLVAEGRFDAMVTIRDSWDWDIAAGALILGEAGAVISDRSGAPLEFNTRHPASEGVVAGTPALHQQIISRLEP</sequence>
<dbReference type="OrthoDB" id="9785695at2"/>
<evidence type="ECO:0000256" key="2">
    <source>
        <dbReference type="ARBA" id="ARBA00022723"/>
    </source>
</evidence>
<dbReference type="eggNOG" id="COG0483">
    <property type="taxonomic scope" value="Bacteria"/>
</dbReference>
<dbReference type="GO" id="GO:0046854">
    <property type="term" value="P:phosphatidylinositol phosphate biosynthetic process"/>
    <property type="evidence" value="ECO:0007669"/>
    <property type="project" value="InterPro"/>
</dbReference>
<comment type="similarity">
    <text evidence="1">Belongs to the inositol monophosphatase superfamily.</text>
</comment>
<keyword evidence="7" id="KW-1185">Reference proteome</keyword>
<feature type="binding site" evidence="5">
    <location>
        <position position="87"/>
    </location>
    <ligand>
        <name>Mg(2+)</name>
        <dbReference type="ChEBI" id="CHEBI:18420"/>
        <label>1</label>
        <note>catalytic</note>
    </ligand>
</feature>
<dbReference type="PRINTS" id="PR00377">
    <property type="entry name" value="IMPHPHTASES"/>
</dbReference>
<dbReference type="GO" id="GO:0007165">
    <property type="term" value="P:signal transduction"/>
    <property type="evidence" value="ECO:0007669"/>
    <property type="project" value="TreeGrafter"/>
</dbReference>
<dbReference type="InterPro" id="IPR000760">
    <property type="entry name" value="Inositol_monophosphatase-like"/>
</dbReference>
<evidence type="ECO:0000256" key="1">
    <source>
        <dbReference type="ARBA" id="ARBA00009759"/>
    </source>
</evidence>
<reference evidence="6 7" key="1">
    <citation type="submission" date="2013-04" db="EMBL/GenBank/DDBJ databases">
        <title>Shimia sp. 22II-S11-Z10 Genome Sequencing.</title>
        <authorList>
            <person name="Lai Q."/>
            <person name="Li G."/>
            <person name="Shao Z."/>
        </authorList>
    </citation>
    <scope>NUCLEOTIDE SEQUENCE [LARGE SCALE GENOMIC DNA]</scope>
    <source>
        <strain evidence="7">22II-S11-Z10</strain>
    </source>
</reference>
<proteinExistence type="inferred from homology"/>
<dbReference type="PANTHER" id="PTHR20854:SF4">
    <property type="entry name" value="INOSITOL-1-MONOPHOSPHATASE-RELATED"/>
    <property type="match status" value="1"/>
</dbReference>
<dbReference type="GO" id="GO:0008934">
    <property type="term" value="F:inositol monophosphate 1-phosphatase activity"/>
    <property type="evidence" value="ECO:0007669"/>
    <property type="project" value="TreeGrafter"/>
</dbReference>
<dbReference type="AlphaFoldDB" id="A0A058ZM71"/>
<dbReference type="CDD" id="cd01638">
    <property type="entry name" value="CysQ"/>
    <property type="match status" value="1"/>
</dbReference>
<dbReference type="Gene3D" id="3.40.190.80">
    <property type="match status" value="1"/>
</dbReference>
<accession>A0A058ZM71</accession>
<feature type="binding site" evidence="5">
    <location>
        <position position="88"/>
    </location>
    <ligand>
        <name>Mg(2+)</name>
        <dbReference type="ChEBI" id="CHEBI:18420"/>
        <label>1</label>
        <note>catalytic</note>
    </ligand>
</feature>
<keyword evidence="3" id="KW-0378">Hydrolase</keyword>
<evidence type="ECO:0000256" key="4">
    <source>
        <dbReference type="ARBA" id="ARBA00022842"/>
    </source>
</evidence>
<keyword evidence="2 5" id="KW-0479">Metal-binding</keyword>
<dbReference type="Gene3D" id="3.30.540.10">
    <property type="entry name" value="Fructose-1,6-Bisphosphatase, subunit A, domain 1"/>
    <property type="match status" value="1"/>
</dbReference>
<dbReference type="EMBL" id="AQQY01000004">
    <property type="protein sequence ID" value="KCV82277.1"/>
    <property type="molecule type" value="Genomic_DNA"/>
</dbReference>
<protein>
    <submittedName>
        <fullName evidence="6">Inositol-phosphate phosphatase</fullName>
    </submittedName>
</protein>
<dbReference type="InterPro" id="IPR020583">
    <property type="entry name" value="Inositol_monoP_metal-BS"/>
</dbReference>
<dbReference type="RefSeq" id="WP_035250130.1">
    <property type="nucleotide sequence ID" value="NZ_AQQY01000004.1"/>
</dbReference>
<feature type="binding site" evidence="5">
    <location>
        <position position="85"/>
    </location>
    <ligand>
        <name>Mg(2+)</name>
        <dbReference type="ChEBI" id="CHEBI:18420"/>
        <label>1</label>
        <note>catalytic</note>
    </ligand>
</feature>
<dbReference type="Proteomes" id="UP000024836">
    <property type="component" value="Unassembled WGS sequence"/>
</dbReference>
<organism evidence="6 7">
    <name type="scientific">Actibacterium atlanticum</name>
    <dbReference type="NCBI Taxonomy" id="1461693"/>
    <lineage>
        <taxon>Bacteria</taxon>
        <taxon>Pseudomonadati</taxon>
        <taxon>Pseudomonadota</taxon>
        <taxon>Alphaproteobacteria</taxon>
        <taxon>Rhodobacterales</taxon>
        <taxon>Roseobacteraceae</taxon>
        <taxon>Actibacterium</taxon>
    </lineage>
</organism>
<evidence type="ECO:0000313" key="7">
    <source>
        <dbReference type="Proteomes" id="UP000024836"/>
    </source>
</evidence>
<gene>
    <name evidence="6" type="ORF">ATO10_07802</name>
</gene>
<dbReference type="PROSITE" id="PS00630">
    <property type="entry name" value="IMP_2"/>
    <property type="match status" value="1"/>
</dbReference>
<name>A0A058ZM71_9RHOB</name>
<dbReference type="InterPro" id="IPR020550">
    <property type="entry name" value="Inositol_monophosphatase_CS"/>
</dbReference>